<evidence type="ECO:0000256" key="1">
    <source>
        <dbReference type="SAM" id="MobiDB-lite"/>
    </source>
</evidence>
<dbReference type="Proteomes" id="UP000823749">
    <property type="component" value="Chromosome 2"/>
</dbReference>
<evidence type="ECO:0000313" key="3">
    <source>
        <dbReference type="Proteomes" id="UP000823749"/>
    </source>
</evidence>
<proteinExistence type="predicted"/>
<accession>A0AAV6LEF5</accession>
<dbReference type="InterPro" id="IPR004158">
    <property type="entry name" value="DUF247_pln"/>
</dbReference>
<protein>
    <submittedName>
        <fullName evidence="2">Uncharacterized protein</fullName>
    </submittedName>
</protein>
<keyword evidence="3" id="KW-1185">Reference proteome</keyword>
<reference evidence="2" key="1">
    <citation type="submission" date="2020-08" db="EMBL/GenBank/DDBJ databases">
        <title>Plant Genome Project.</title>
        <authorList>
            <person name="Zhang R.-G."/>
        </authorList>
    </citation>
    <scope>NUCLEOTIDE SEQUENCE</scope>
    <source>
        <strain evidence="2">WSP0</strain>
        <tissue evidence="2">Leaf</tissue>
    </source>
</reference>
<dbReference type="PANTHER" id="PTHR31170">
    <property type="entry name" value="BNAC04G53230D PROTEIN"/>
    <property type="match status" value="1"/>
</dbReference>
<gene>
    <name evidence="2" type="ORF">RHGRI_005492</name>
</gene>
<name>A0AAV6LEF5_9ERIC</name>
<dbReference type="AlphaFoldDB" id="A0AAV6LEF5"/>
<dbReference type="Pfam" id="PF03140">
    <property type="entry name" value="DUF247"/>
    <property type="match status" value="2"/>
</dbReference>
<sequence>MFDVVSMLSNETMALPYPKEPGLLSYVSRSSTTEGDSSKIQQGQVFFRIMMILVHGGRNDKGDKGPKTFSLLIMKKAENLAFLGERRWTGTARTHRKRRVQRSLQSGASGKQREDDSHKEDNKRIKRDIDMASKGAKNKDYSSIEIQNSNNRLVTSVRGMIDALPPISLDHYIYRALQCVRQLNEKAYTPRQVLIGPLHHGKENLLPMEEQKLRYLSSFLDRTKLSLEDCIRFVRGLEQRVRECYVESINLSSDEFVKTILIDSSFVVEVIWRTNFLMKEDQTDYLSKPISLVDVVRRDMILLENQIPHFVIASLFNLAPHHPKTSELSFVGLSIRYFGYVSLLNHIPQTVSESEVKHFVDLLRLCHLPSTLRSLPQNGVEFVTILTARDLQQVGLSIKKGRIKEDIDKASQGAKSKDYSSIEIQNSNSRLVTSVRGMIDALPPISLDHYIYRAPQCVCQLNEKAYTSRQVLIGPLHHGKENLLPMEDQKLRYLSSFLDRTKLSLEDCIRFVRGLEQRVRDYYVESINLSSDEFVKTILVNSSFVIEVIWRTNFLMKENKTDYLSKPISLVDVVRRDMILLENQIPHFVIASLFNLAPHHPKTSELFFVGLSIRYFGYVSLLNLIPHTILESEVKHFVDLLRLCHLPSTLRSLPQNGIEFVTIPTARDL</sequence>
<organism evidence="2 3">
    <name type="scientific">Rhododendron griersonianum</name>
    <dbReference type="NCBI Taxonomy" id="479676"/>
    <lineage>
        <taxon>Eukaryota</taxon>
        <taxon>Viridiplantae</taxon>
        <taxon>Streptophyta</taxon>
        <taxon>Embryophyta</taxon>
        <taxon>Tracheophyta</taxon>
        <taxon>Spermatophyta</taxon>
        <taxon>Magnoliopsida</taxon>
        <taxon>eudicotyledons</taxon>
        <taxon>Gunneridae</taxon>
        <taxon>Pentapetalae</taxon>
        <taxon>asterids</taxon>
        <taxon>Ericales</taxon>
        <taxon>Ericaceae</taxon>
        <taxon>Ericoideae</taxon>
        <taxon>Rhodoreae</taxon>
        <taxon>Rhododendron</taxon>
    </lineage>
</organism>
<evidence type="ECO:0000313" key="2">
    <source>
        <dbReference type="EMBL" id="KAG5562784.1"/>
    </source>
</evidence>
<dbReference type="EMBL" id="JACTNZ010000002">
    <property type="protein sequence ID" value="KAG5562784.1"/>
    <property type="molecule type" value="Genomic_DNA"/>
</dbReference>
<dbReference type="PANTHER" id="PTHR31170:SF25">
    <property type="entry name" value="BNAA09G04570D PROTEIN"/>
    <property type="match status" value="1"/>
</dbReference>
<comment type="caution">
    <text evidence="2">The sequence shown here is derived from an EMBL/GenBank/DDBJ whole genome shotgun (WGS) entry which is preliminary data.</text>
</comment>
<feature type="region of interest" description="Disordered" evidence="1">
    <location>
        <begin position="91"/>
        <end position="136"/>
    </location>
</feature>
<feature type="compositionally biased region" description="Basic and acidic residues" evidence="1">
    <location>
        <begin position="111"/>
        <end position="136"/>
    </location>
</feature>